<evidence type="ECO:0000313" key="2">
    <source>
        <dbReference type="Proteomes" id="UP000825729"/>
    </source>
</evidence>
<evidence type="ECO:0000313" key="1">
    <source>
        <dbReference type="EMBL" id="KAG9455953.1"/>
    </source>
</evidence>
<reference evidence="1 2" key="1">
    <citation type="submission" date="2021-07" db="EMBL/GenBank/DDBJ databases">
        <title>The Aristolochia fimbriata genome: insights into angiosperm evolution, floral development and chemical biosynthesis.</title>
        <authorList>
            <person name="Jiao Y."/>
        </authorList>
    </citation>
    <scope>NUCLEOTIDE SEQUENCE [LARGE SCALE GENOMIC DNA]</scope>
    <source>
        <strain evidence="1">IBCAS-2021</strain>
        <tissue evidence="1">Leaf</tissue>
    </source>
</reference>
<accession>A0AAV7F4N3</accession>
<gene>
    <name evidence="1" type="ORF">H6P81_000461</name>
</gene>
<dbReference type="Proteomes" id="UP000825729">
    <property type="component" value="Unassembled WGS sequence"/>
</dbReference>
<proteinExistence type="predicted"/>
<name>A0AAV7F4N3_ARIFI</name>
<protein>
    <submittedName>
        <fullName evidence="1">Uncharacterized protein</fullName>
    </submittedName>
</protein>
<organism evidence="1 2">
    <name type="scientific">Aristolochia fimbriata</name>
    <name type="common">White veined hardy Dutchman's pipe vine</name>
    <dbReference type="NCBI Taxonomy" id="158543"/>
    <lineage>
        <taxon>Eukaryota</taxon>
        <taxon>Viridiplantae</taxon>
        <taxon>Streptophyta</taxon>
        <taxon>Embryophyta</taxon>
        <taxon>Tracheophyta</taxon>
        <taxon>Spermatophyta</taxon>
        <taxon>Magnoliopsida</taxon>
        <taxon>Magnoliidae</taxon>
        <taxon>Piperales</taxon>
        <taxon>Aristolochiaceae</taxon>
        <taxon>Aristolochia</taxon>
    </lineage>
</organism>
<dbReference type="AlphaFoldDB" id="A0AAV7F4N3"/>
<dbReference type="EMBL" id="JAINDJ010000002">
    <property type="protein sequence ID" value="KAG9455953.1"/>
    <property type="molecule type" value="Genomic_DNA"/>
</dbReference>
<sequence length="142" mass="16479">MLERMDFFITSTKREQRMVQAMNKESGAPFDDMEVAKETSWYAVENEKLKMGSKKGSDEEEDLWDFDLEEAELICKFFEEKEPEEDMDSNGLLDDAIEVLFEVGGLSFCHSMKLKHENRCPVLRAGAHRFMTEGRMKQGTPH</sequence>
<keyword evidence="2" id="KW-1185">Reference proteome</keyword>
<comment type="caution">
    <text evidence="1">The sequence shown here is derived from an EMBL/GenBank/DDBJ whole genome shotgun (WGS) entry which is preliminary data.</text>
</comment>